<sequence>MLRNEDSKSTRDDIAKELTEVLVRIYNLASIPTISELKIKQYINSDIIEKAKYYGKSIQNKQQPDRIQPIISEFNVLFDVSSCKCLIQEAKRSKIIYIQLGLHDNLKNIVKQKRKEAQYEREEREMKRLHAVQPSQEFIECDFEEFESFDSSTSNTHKYTRNHNQLRNLAIMCDRYQISDRAGAAIANAVLQDYGIITQEEDSQIIDRNKLRVDLDSL</sequence>
<name>A0AAV7KAG3_9METZ</name>
<keyword evidence="2" id="KW-1185">Reference proteome</keyword>
<dbReference type="AlphaFoldDB" id="A0AAV7KAG3"/>
<dbReference type="EMBL" id="JAKMXF010000111">
    <property type="protein sequence ID" value="KAI6657810.1"/>
    <property type="molecule type" value="Genomic_DNA"/>
</dbReference>
<dbReference type="Proteomes" id="UP001165289">
    <property type="component" value="Unassembled WGS sequence"/>
</dbReference>
<accession>A0AAV7KAG3</accession>
<protein>
    <submittedName>
        <fullName evidence="1">Uncharacterized protein</fullName>
    </submittedName>
</protein>
<evidence type="ECO:0000313" key="1">
    <source>
        <dbReference type="EMBL" id="KAI6657810.1"/>
    </source>
</evidence>
<organism evidence="1 2">
    <name type="scientific">Oopsacas minuta</name>
    <dbReference type="NCBI Taxonomy" id="111878"/>
    <lineage>
        <taxon>Eukaryota</taxon>
        <taxon>Metazoa</taxon>
        <taxon>Porifera</taxon>
        <taxon>Hexactinellida</taxon>
        <taxon>Hexasterophora</taxon>
        <taxon>Lyssacinosida</taxon>
        <taxon>Leucopsacidae</taxon>
        <taxon>Oopsacas</taxon>
    </lineage>
</organism>
<gene>
    <name evidence="1" type="ORF">LOD99_552</name>
</gene>
<comment type="caution">
    <text evidence="1">The sequence shown here is derived from an EMBL/GenBank/DDBJ whole genome shotgun (WGS) entry which is preliminary data.</text>
</comment>
<reference evidence="1 2" key="1">
    <citation type="journal article" date="2023" name="BMC Biol.">
        <title>The compact genome of the sponge Oopsacas minuta (Hexactinellida) is lacking key metazoan core genes.</title>
        <authorList>
            <person name="Santini S."/>
            <person name="Schenkelaars Q."/>
            <person name="Jourda C."/>
            <person name="Duchesne M."/>
            <person name="Belahbib H."/>
            <person name="Rocher C."/>
            <person name="Selva M."/>
            <person name="Riesgo A."/>
            <person name="Vervoort M."/>
            <person name="Leys S.P."/>
            <person name="Kodjabachian L."/>
            <person name="Le Bivic A."/>
            <person name="Borchiellini C."/>
            <person name="Claverie J.M."/>
            <person name="Renard E."/>
        </authorList>
    </citation>
    <scope>NUCLEOTIDE SEQUENCE [LARGE SCALE GENOMIC DNA]</scope>
    <source>
        <strain evidence="1">SPO-2</strain>
    </source>
</reference>
<evidence type="ECO:0000313" key="2">
    <source>
        <dbReference type="Proteomes" id="UP001165289"/>
    </source>
</evidence>
<proteinExistence type="predicted"/>